<dbReference type="Gene3D" id="3.40.390.10">
    <property type="entry name" value="Collagenase (Catalytic Domain)"/>
    <property type="match status" value="1"/>
</dbReference>
<evidence type="ECO:0000256" key="3">
    <source>
        <dbReference type="ARBA" id="ARBA00022801"/>
    </source>
</evidence>
<dbReference type="InterPro" id="IPR001818">
    <property type="entry name" value="Pept_M10_metallopeptidase"/>
</dbReference>
<gene>
    <name evidence="7" type="ORF">GCM10023320_24440</name>
</gene>
<evidence type="ECO:0000259" key="6">
    <source>
        <dbReference type="Pfam" id="PF00413"/>
    </source>
</evidence>
<dbReference type="InterPro" id="IPR024079">
    <property type="entry name" value="MetalloPept_cat_dom_sf"/>
</dbReference>
<sequence length="218" mass="22852">MTVRHGRGRVVAAAALAVAVAAVGLVLAGRSSDPSDIPIADRCVAEQGAEQRDVDTDDSPEAPWVHVPGQEITVYFATGDLPSRYAGFVAHGAALWSRSPCIEAVAVDECPDGSNCSAVVAKAREDRHSDDTDGESEGVDRRGVRLANTIHLYTDVLDGESDNGALATVVHEMGHALGLVHRDDPDSVMNAETGEDTDPRPDALDFANLVVLYGAQAG</sequence>
<feature type="region of interest" description="Disordered" evidence="5">
    <location>
        <begin position="181"/>
        <end position="200"/>
    </location>
</feature>
<keyword evidence="3" id="KW-0378">Hydrolase</keyword>
<feature type="domain" description="Peptidase M10 metallopeptidase" evidence="6">
    <location>
        <begin position="165"/>
        <end position="195"/>
    </location>
</feature>
<reference evidence="8" key="1">
    <citation type="journal article" date="2019" name="Int. J. Syst. Evol. Microbiol.">
        <title>The Global Catalogue of Microorganisms (GCM) 10K type strain sequencing project: providing services to taxonomists for standard genome sequencing and annotation.</title>
        <authorList>
            <consortium name="The Broad Institute Genomics Platform"/>
            <consortium name="The Broad Institute Genome Sequencing Center for Infectious Disease"/>
            <person name="Wu L."/>
            <person name="Ma J."/>
        </authorList>
    </citation>
    <scope>NUCLEOTIDE SEQUENCE [LARGE SCALE GENOMIC DNA]</scope>
    <source>
        <strain evidence="8">JCM 18302</strain>
    </source>
</reference>
<name>A0ABP9NGL6_9PSEU</name>
<comment type="caution">
    <text evidence="7">The sequence shown here is derived from an EMBL/GenBank/DDBJ whole genome shotgun (WGS) entry which is preliminary data.</text>
</comment>
<dbReference type="Pfam" id="PF00413">
    <property type="entry name" value="Peptidase_M10"/>
    <property type="match status" value="1"/>
</dbReference>
<protein>
    <recommendedName>
        <fullName evidence="6">Peptidase M10 metallopeptidase domain-containing protein</fullName>
    </recommendedName>
</protein>
<evidence type="ECO:0000313" key="7">
    <source>
        <dbReference type="EMBL" id="GAA5119156.1"/>
    </source>
</evidence>
<keyword evidence="1" id="KW-0645">Protease</keyword>
<evidence type="ECO:0000313" key="8">
    <source>
        <dbReference type="Proteomes" id="UP001500804"/>
    </source>
</evidence>
<keyword evidence="2" id="KW-0479">Metal-binding</keyword>
<keyword evidence="8" id="KW-1185">Reference proteome</keyword>
<proteinExistence type="predicted"/>
<dbReference type="SUPFAM" id="SSF55486">
    <property type="entry name" value="Metalloproteases ('zincins'), catalytic domain"/>
    <property type="match status" value="1"/>
</dbReference>
<dbReference type="Proteomes" id="UP001500804">
    <property type="component" value="Unassembled WGS sequence"/>
</dbReference>
<organism evidence="7 8">
    <name type="scientific">Pseudonocardia adelaidensis</name>
    <dbReference type="NCBI Taxonomy" id="648754"/>
    <lineage>
        <taxon>Bacteria</taxon>
        <taxon>Bacillati</taxon>
        <taxon>Actinomycetota</taxon>
        <taxon>Actinomycetes</taxon>
        <taxon>Pseudonocardiales</taxon>
        <taxon>Pseudonocardiaceae</taxon>
        <taxon>Pseudonocardia</taxon>
    </lineage>
</organism>
<evidence type="ECO:0000256" key="1">
    <source>
        <dbReference type="ARBA" id="ARBA00022670"/>
    </source>
</evidence>
<keyword evidence="4" id="KW-0862">Zinc</keyword>
<dbReference type="RefSeq" id="WP_345605077.1">
    <property type="nucleotide sequence ID" value="NZ_BAABJO010000008.1"/>
</dbReference>
<evidence type="ECO:0000256" key="5">
    <source>
        <dbReference type="SAM" id="MobiDB-lite"/>
    </source>
</evidence>
<accession>A0ABP9NGL6</accession>
<dbReference type="EMBL" id="BAABJO010000008">
    <property type="protein sequence ID" value="GAA5119156.1"/>
    <property type="molecule type" value="Genomic_DNA"/>
</dbReference>
<evidence type="ECO:0000256" key="2">
    <source>
        <dbReference type="ARBA" id="ARBA00022723"/>
    </source>
</evidence>
<evidence type="ECO:0000256" key="4">
    <source>
        <dbReference type="ARBA" id="ARBA00022833"/>
    </source>
</evidence>